<comment type="subcellular location">
    <subcellularLocation>
        <location evidence="1">Cell outer membrane</location>
    </subcellularLocation>
</comment>
<proteinExistence type="inferred from homology"/>
<evidence type="ECO:0000256" key="7">
    <source>
        <dbReference type="ARBA" id="ARBA00023237"/>
    </source>
</evidence>
<dbReference type="InterPro" id="IPR003423">
    <property type="entry name" value="OMP_efflux"/>
</dbReference>
<keyword evidence="6" id="KW-0472">Membrane</keyword>
<dbReference type="InterPro" id="IPR051906">
    <property type="entry name" value="TolC-like"/>
</dbReference>
<dbReference type="Proteomes" id="UP001202180">
    <property type="component" value="Unassembled WGS sequence"/>
</dbReference>
<sequence length="466" mass="51647">MVVNHVKRIIYGIVGLIGTCGQVQAQEPVAQRLTLPQAMELTQQNYPSIKAKQAQQEAANYQAEAVRNQRLPEVQFQDQHTFASFNNLAGAYFPNEGSVIPVSGAARPASWQGVWGSFTSLLVNWRVFNFGRLQANETVARRGQQASQADTENEIFQQQVRVADAYLNWLVLHRVVAVQQANLARTQQFEQAVTTRAAAGLRPGVDSSVARAESAKARLLLLESRQNEQTQLLQLHEMMGVRSGVYQPDTSFYSRQPQLALESANAGEAPSLRFLQAQAEQSVAQAEAIRKSYWPSISVLGSFGGRGSGIDNLTGEVSGNFGQGIPYRIGNYLVGVSTRWNLSALPRIRNETRAEQLRGDVFRQQYRQEQLRLSRQSETADLRTAYARQQLLEAPVQTTAARNAYTQATTRYQTGLGTLVEVAQSFVLVNRAEVDEAVANNNLWRSLLLKAAARGDLSVFLNQLTH</sequence>
<dbReference type="Gene3D" id="1.20.1600.10">
    <property type="entry name" value="Outer membrane efflux proteins (OEP)"/>
    <property type="match status" value="1"/>
</dbReference>
<dbReference type="Pfam" id="PF02321">
    <property type="entry name" value="OEP"/>
    <property type="match status" value="2"/>
</dbReference>
<keyword evidence="5" id="KW-0812">Transmembrane</keyword>
<evidence type="ECO:0000256" key="1">
    <source>
        <dbReference type="ARBA" id="ARBA00004442"/>
    </source>
</evidence>
<protein>
    <submittedName>
        <fullName evidence="8">TolC family protein</fullName>
    </submittedName>
</protein>
<evidence type="ECO:0000256" key="5">
    <source>
        <dbReference type="ARBA" id="ARBA00022692"/>
    </source>
</evidence>
<dbReference type="PANTHER" id="PTHR30026:SF20">
    <property type="entry name" value="OUTER MEMBRANE PROTEIN TOLC"/>
    <property type="match status" value="1"/>
</dbReference>
<comment type="similarity">
    <text evidence="2">Belongs to the outer membrane factor (OMF) (TC 1.B.17) family.</text>
</comment>
<keyword evidence="9" id="KW-1185">Reference proteome</keyword>
<gene>
    <name evidence="8" type="ORF">M0L20_26650</name>
</gene>
<accession>A0ABT0HTJ9</accession>
<evidence type="ECO:0000256" key="3">
    <source>
        <dbReference type="ARBA" id="ARBA00022448"/>
    </source>
</evidence>
<keyword evidence="3" id="KW-0813">Transport</keyword>
<dbReference type="SUPFAM" id="SSF56954">
    <property type="entry name" value="Outer membrane efflux proteins (OEP)"/>
    <property type="match status" value="1"/>
</dbReference>
<evidence type="ECO:0000256" key="4">
    <source>
        <dbReference type="ARBA" id="ARBA00022452"/>
    </source>
</evidence>
<evidence type="ECO:0000313" key="9">
    <source>
        <dbReference type="Proteomes" id="UP001202180"/>
    </source>
</evidence>
<dbReference type="PANTHER" id="PTHR30026">
    <property type="entry name" value="OUTER MEMBRANE PROTEIN TOLC"/>
    <property type="match status" value="1"/>
</dbReference>
<reference evidence="8 9" key="1">
    <citation type="submission" date="2022-04" db="EMBL/GenBank/DDBJ databases">
        <title>Spirosoma sp. strain RP8 genome sequencing and assembly.</title>
        <authorList>
            <person name="Jung Y."/>
        </authorList>
    </citation>
    <scope>NUCLEOTIDE SEQUENCE [LARGE SCALE GENOMIC DNA]</scope>
    <source>
        <strain evidence="8 9">RP8</strain>
    </source>
</reference>
<organism evidence="8 9">
    <name type="scientific">Spirosoma liriopis</name>
    <dbReference type="NCBI Taxonomy" id="2937440"/>
    <lineage>
        <taxon>Bacteria</taxon>
        <taxon>Pseudomonadati</taxon>
        <taxon>Bacteroidota</taxon>
        <taxon>Cytophagia</taxon>
        <taxon>Cytophagales</taxon>
        <taxon>Cytophagaceae</taxon>
        <taxon>Spirosoma</taxon>
    </lineage>
</organism>
<dbReference type="RefSeq" id="WP_248480265.1">
    <property type="nucleotide sequence ID" value="NZ_JALPRF010000008.1"/>
</dbReference>
<comment type="caution">
    <text evidence="8">The sequence shown here is derived from an EMBL/GenBank/DDBJ whole genome shotgun (WGS) entry which is preliminary data.</text>
</comment>
<keyword evidence="4" id="KW-1134">Transmembrane beta strand</keyword>
<evidence type="ECO:0000313" key="8">
    <source>
        <dbReference type="EMBL" id="MCK8495474.1"/>
    </source>
</evidence>
<name>A0ABT0HTJ9_9BACT</name>
<evidence type="ECO:0000256" key="2">
    <source>
        <dbReference type="ARBA" id="ARBA00007613"/>
    </source>
</evidence>
<dbReference type="EMBL" id="JALPRF010000008">
    <property type="protein sequence ID" value="MCK8495474.1"/>
    <property type="molecule type" value="Genomic_DNA"/>
</dbReference>
<evidence type="ECO:0000256" key="6">
    <source>
        <dbReference type="ARBA" id="ARBA00023136"/>
    </source>
</evidence>
<keyword evidence="7" id="KW-0998">Cell outer membrane</keyword>